<dbReference type="FunFam" id="3.90.79.10:FF:000021">
    <property type="entry name" value="ADP-ribose pyrophosphatase, mitochondrial isoform X1"/>
    <property type="match status" value="1"/>
</dbReference>
<organism evidence="3 4">
    <name type="scientific">Sinanodonta woodiana</name>
    <name type="common">Chinese pond mussel</name>
    <name type="synonym">Anodonta woodiana</name>
    <dbReference type="NCBI Taxonomy" id="1069815"/>
    <lineage>
        <taxon>Eukaryota</taxon>
        <taxon>Metazoa</taxon>
        <taxon>Spiralia</taxon>
        <taxon>Lophotrochozoa</taxon>
        <taxon>Mollusca</taxon>
        <taxon>Bivalvia</taxon>
        <taxon>Autobranchia</taxon>
        <taxon>Heteroconchia</taxon>
        <taxon>Palaeoheterodonta</taxon>
        <taxon>Unionida</taxon>
        <taxon>Unionoidea</taxon>
        <taxon>Unionidae</taxon>
        <taxon>Unioninae</taxon>
        <taxon>Sinanodonta</taxon>
    </lineage>
</organism>
<evidence type="ECO:0000313" key="4">
    <source>
        <dbReference type="Proteomes" id="UP001634394"/>
    </source>
</evidence>
<reference evidence="3 4" key="1">
    <citation type="submission" date="2024-11" db="EMBL/GenBank/DDBJ databases">
        <title>Chromosome-level genome assembly of the freshwater bivalve Anodonta woodiana.</title>
        <authorList>
            <person name="Chen X."/>
        </authorList>
    </citation>
    <scope>NUCLEOTIDE SEQUENCE [LARGE SCALE GENOMIC DNA]</scope>
    <source>
        <strain evidence="3">MN2024</strain>
        <tissue evidence="3">Gills</tissue>
    </source>
</reference>
<keyword evidence="4" id="KW-1185">Reference proteome</keyword>
<accession>A0ABD3VBD5</accession>
<dbReference type="InterPro" id="IPR039989">
    <property type="entry name" value="NUDT9"/>
</dbReference>
<dbReference type="PANTHER" id="PTHR13030:SF8">
    <property type="entry name" value="ADP-RIBOSE PYROPHOSPHATASE, MITOCHONDRIAL"/>
    <property type="match status" value="1"/>
</dbReference>
<evidence type="ECO:0000256" key="1">
    <source>
        <dbReference type="SAM" id="MobiDB-lite"/>
    </source>
</evidence>
<dbReference type="AlphaFoldDB" id="A0ABD3VBD5"/>
<dbReference type="Pfam" id="PF25969">
    <property type="entry name" value="NUDT9_N"/>
    <property type="match status" value="1"/>
</dbReference>
<dbReference type="PROSITE" id="PS51462">
    <property type="entry name" value="NUDIX"/>
    <property type="match status" value="1"/>
</dbReference>
<dbReference type="InterPro" id="IPR015797">
    <property type="entry name" value="NUDIX_hydrolase-like_dom_sf"/>
</dbReference>
<dbReference type="Pfam" id="PF00293">
    <property type="entry name" value="NUDIX"/>
    <property type="match status" value="1"/>
</dbReference>
<evidence type="ECO:0000259" key="2">
    <source>
        <dbReference type="PROSITE" id="PS51462"/>
    </source>
</evidence>
<feature type="domain" description="Nudix hydrolase" evidence="2">
    <location>
        <begin position="154"/>
        <end position="308"/>
    </location>
</feature>
<dbReference type="PANTHER" id="PTHR13030">
    <property type="entry name" value="NUDIX HYDROLASE"/>
    <property type="match status" value="1"/>
</dbReference>
<feature type="region of interest" description="Disordered" evidence="1">
    <location>
        <begin position="68"/>
        <end position="91"/>
    </location>
</feature>
<gene>
    <name evidence="3" type="ORF">ACJMK2_013079</name>
</gene>
<evidence type="ECO:0000313" key="3">
    <source>
        <dbReference type="EMBL" id="KAL3858491.1"/>
    </source>
</evidence>
<dbReference type="SUPFAM" id="SSF55811">
    <property type="entry name" value="Nudix"/>
    <property type="match status" value="1"/>
</dbReference>
<feature type="compositionally biased region" description="Basic and acidic residues" evidence="1">
    <location>
        <begin position="79"/>
        <end position="91"/>
    </location>
</feature>
<proteinExistence type="predicted"/>
<name>A0ABD3VBD5_SINWO</name>
<dbReference type="Proteomes" id="UP001634394">
    <property type="component" value="Unassembled WGS sequence"/>
</dbReference>
<comment type="caution">
    <text evidence="3">The sequence shown here is derived from an EMBL/GenBank/DDBJ whole genome shotgun (WGS) entry which is preliminary data.</text>
</comment>
<dbReference type="Gene3D" id="3.90.79.10">
    <property type="entry name" value="Nucleoside Triphosphate Pyrophosphohydrolase"/>
    <property type="match status" value="1"/>
</dbReference>
<dbReference type="EMBL" id="JBJQND010000013">
    <property type="protein sequence ID" value="KAL3858491.1"/>
    <property type="molecule type" value="Genomic_DNA"/>
</dbReference>
<sequence>MLRSLIKVGQICITQLKASNGKSLVMTAVALHVKARCETYPRDNIKRFQVPDDKVSWSKDFPEYSPTEYTSKSVLGAPDKPEWSDPDPVKSPEEFQQLKFNDVDGNLNRCSHVHVYEVKDGFPVNPRGRTGVKGRGSLGRWGPNHAADPIVTRWERDENGKVITDENGKGILQFVCVKRRDNGEWAIPGGMVNAGEVVTVTLRREFGEEALNTIEMSPEERKATLASIEECFKHGKEVYRGYVDDPRNTDNAWMETVAYNFHDEGGNSVGKLKLHAGDDAVGVQWMSIKKGLKLYASHHEFIKKVVEMHDASW</sequence>
<protein>
    <recommendedName>
        <fullName evidence="2">Nudix hydrolase domain-containing protein</fullName>
    </recommendedName>
</protein>
<dbReference type="InterPro" id="IPR000086">
    <property type="entry name" value="NUDIX_hydrolase_dom"/>
</dbReference>
<dbReference type="CDD" id="cd03670">
    <property type="entry name" value="NUDIX_ADPRase_Nudt9"/>
    <property type="match status" value="1"/>
</dbReference>
<dbReference type="GO" id="GO:0047631">
    <property type="term" value="F:ADP-ribose diphosphatase activity"/>
    <property type="evidence" value="ECO:0007669"/>
    <property type="project" value="UniProtKB-ARBA"/>
</dbReference>